<proteinExistence type="predicted"/>
<name>A0A6J6WR67_9ZZZZ</name>
<dbReference type="EMBL" id="CAEZZV010000156">
    <property type="protein sequence ID" value="CAB4785664.1"/>
    <property type="molecule type" value="Genomic_DNA"/>
</dbReference>
<gene>
    <name evidence="2" type="ORF">UFOPK2921_01117</name>
</gene>
<dbReference type="InterPro" id="IPR001466">
    <property type="entry name" value="Beta-lactam-related"/>
</dbReference>
<accession>A0A6J6WR67</accession>
<dbReference type="SUPFAM" id="SSF56601">
    <property type="entry name" value="beta-lactamase/transpeptidase-like"/>
    <property type="match status" value="1"/>
</dbReference>
<protein>
    <submittedName>
        <fullName evidence="2">Unannotated protein</fullName>
    </submittedName>
</protein>
<dbReference type="Gene3D" id="3.40.710.10">
    <property type="entry name" value="DD-peptidase/beta-lactamase superfamily"/>
    <property type="match status" value="1"/>
</dbReference>
<dbReference type="InterPro" id="IPR050491">
    <property type="entry name" value="AmpC-like"/>
</dbReference>
<organism evidence="2">
    <name type="scientific">freshwater metagenome</name>
    <dbReference type="NCBI Taxonomy" id="449393"/>
    <lineage>
        <taxon>unclassified sequences</taxon>
        <taxon>metagenomes</taxon>
        <taxon>ecological metagenomes</taxon>
    </lineage>
</organism>
<dbReference type="PANTHER" id="PTHR46825">
    <property type="entry name" value="D-ALANYL-D-ALANINE-CARBOXYPEPTIDASE/ENDOPEPTIDASE AMPH"/>
    <property type="match status" value="1"/>
</dbReference>
<evidence type="ECO:0000313" key="2">
    <source>
        <dbReference type="EMBL" id="CAB4785664.1"/>
    </source>
</evidence>
<dbReference type="AlphaFoldDB" id="A0A6J6WR67"/>
<reference evidence="2" key="1">
    <citation type="submission" date="2020-05" db="EMBL/GenBank/DDBJ databases">
        <authorList>
            <person name="Chiriac C."/>
            <person name="Salcher M."/>
            <person name="Ghai R."/>
            <person name="Kavagutti S V."/>
        </authorList>
    </citation>
    <scope>NUCLEOTIDE SEQUENCE</scope>
</reference>
<evidence type="ECO:0000259" key="1">
    <source>
        <dbReference type="Pfam" id="PF00144"/>
    </source>
</evidence>
<dbReference type="PANTHER" id="PTHR46825:SF9">
    <property type="entry name" value="BETA-LACTAMASE-RELATED DOMAIN-CONTAINING PROTEIN"/>
    <property type="match status" value="1"/>
</dbReference>
<dbReference type="InterPro" id="IPR012338">
    <property type="entry name" value="Beta-lactam/transpept-like"/>
</dbReference>
<dbReference type="Pfam" id="PF00144">
    <property type="entry name" value="Beta-lactamase"/>
    <property type="match status" value="1"/>
</dbReference>
<sequence length="279" mass="29781">MTAETVLKLVEQDLLQLDEPIVWLIADSFGLTVADERARNITIRQLLSHTSGISNFLKIFFDAGSYDQMGMLRGALSVQLDSEPGSTFKYGNVNYVLLGKAIELVTGLSYQDATKELVLTPLGLDSFRLVGTYDFGPNDAMHAVSGNRTYMEQLGPAGAWVATAADVAKLLDSLDSQSPSVHVISSESMDLIKLPATPKGVTPLWDYGLGLRLFVGGEWGHSGSIENVHAIVVHRPDGLVVSVLVNGTKPKETDDLIGAINDAVLAARTGVAASTTIAP</sequence>
<feature type="domain" description="Beta-lactamase-related" evidence="1">
    <location>
        <begin position="1"/>
        <end position="260"/>
    </location>
</feature>